<dbReference type="Gramene" id="ESQ47450">
    <property type="protein sequence ID" value="ESQ47450"/>
    <property type="gene ID" value="EUTSA_v10022382mg"/>
</dbReference>
<evidence type="ECO:0000313" key="1">
    <source>
        <dbReference type="EMBL" id="ESQ47450.1"/>
    </source>
</evidence>
<dbReference type="AlphaFoldDB" id="V4LAJ5"/>
<dbReference type="Proteomes" id="UP000030689">
    <property type="component" value="Unassembled WGS sequence"/>
</dbReference>
<reference evidence="1 2" key="1">
    <citation type="journal article" date="2013" name="Front. Plant Sci.">
        <title>The Reference Genome of the Halophytic Plant Eutrema salsugineum.</title>
        <authorList>
            <person name="Yang R."/>
            <person name="Jarvis D.E."/>
            <person name="Chen H."/>
            <person name="Beilstein M.A."/>
            <person name="Grimwood J."/>
            <person name="Jenkins J."/>
            <person name="Shu S."/>
            <person name="Prochnik S."/>
            <person name="Xin M."/>
            <person name="Ma C."/>
            <person name="Schmutz J."/>
            <person name="Wing R.A."/>
            <person name="Mitchell-Olds T."/>
            <person name="Schumaker K.S."/>
            <person name="Wang X."/>
        </authorList>
    </citation>
    <scope>NUCLEOTIDE SEQUENCE [LARGE SCALE GENOMIC DNA]</scope>
</reference>
<proteinExistence type="predicted"/>
<dbReference type="InterPro" id="IPR011009">
    <property type="entry name" value="Kinase-like_dom_sf"/>
</dbReference>
<gene>
    <name evidence="1" type="ORF">EUTSA_v10022382mg</name>
</gene>
<accession>V4LAJ5</accession>
<name>V4LAJ5_EUTSA</name>
<organism evidence="1 2">
    <name type="scientific">Eutrema salsugineum</name>
    <name type="common">Saltwater cress</name>
    <name type="synonym">Sisymbrium salsugineum</name>
    <dbReference type="NCBI Taxonomy" id="72664"/>
    <lineage>
        <taxon>Eukaryota</taxon>
        <taxon>Viridiplantae</taxon>
        <taxon>Streptophyta</taxon>
        <taxon>Embryophyta</taxon>
        <taxon>Tracheophyta</taxon>
        <taxon>Spermatophyta</taxon>
        <taxon>Magnoliopsida</taxon>
        <taxon>eudicotyledons</taxon>
        <taxon>Gunneridae</taxon>
        <taxon>Pentapetalae</taxon>
        <taxon>rosids</taxon>
        <taxon>malvids</taxon>
        <taxon>Brassicales</taxon>
        <taxon>Brassicaceae</taxon>
        <taxon>Eutremeae</taxon>
        <taxon>Eutrema</taxon>
    </lineage>
</organism>
<feature type="non-terminal residue" evidence="1">
    <location>
        <position position="1"/>
    </location>
</feature>
<protein>
    <recommendedName>
        <fullName evidence="3">Protein kinase domain-containing protein</fullName>
    </recommendedName>
</protein>
<dbReference type="EMBL" id="KI517408">
    <property type="protein sequence ID" value="ESQ47450.1"/>
    <property type="molecule type" value="Genomic_DNA"/>
</dbReference>
<dbReference type="KEGG" id="eus:EUTSA_v10022382mg"/>
<sequence length="183" mass="21272">IIGLLVWMFKFREPTTKEIEDVRTAMIGEDIIAESGREDSNPYSSEIFRHATNGFPDENILGKGDLKIWNILLGPGKRAKVSDFGWIKILLSGENLKLKKERQQFILKQSWKKKVDETLGEEQFNVAMWLRPKLRNENFWKALDEAIVTDNKETLASIEKIAKVGKKLHIFRAVLFFYVFIWA</sequence>
<evidence type="ECO:0008006" key="3">
    <source>
        <dbReference type="Google" id="ProtNLM"/>
    </source>
</evidence>
<dbReference type="SUPFAM" id="SSF56112">
    <property type="entry name" value="Protein kinase-like (PK-like)"/>
    <property type="match status" value="1"/>
</dbReference>
<evidence type="ECO:0000313" key="2">
    <source>
        <dbReference type="Proteomes" id="UP000030689"/>
    </source>
</evidence>
<dbReference type="Gene3D" id="1.10.510.10">
    <property type="entry name" value="Transferase(Phosphotransferase) domain 1"/>
    <property type="match status" value="1"/>
</dbReference>
<keyword evidence="2" id="KW-1185">Reference proteome</keyword>